<dbReference type="SUPFAM" id="SSF55550">
    <property type="entry name" value="SH2 domain"/>
    <property type="match status" value="1"/>
</dbReference>
<reference evidence="7" key="1">
    <citation type="submission" date="2017-02" db="UniProtKB">
        <authorList>
            <consortium name="WormBaseParasite"/>
        </authorList>
    </citation>
    <scope>IDENTIFICATION</scope>
</reference>
<evidence type="ECO:0000313" key="5">
    <source>
        <dbReference type="EMBL" id="VDN07886.1"/>
    </source>
</evidence>
<sequence length="372" mass="43444">MFKENLLPYFHGALLDEDVDKLLELDGDFLIQTKIEPGKKKKKLVLAVKHSQRTIRIPISKGHSFPTIRALVTYHQDHRIEMYGADMLFLKRPINKGRFQLNHSDIKIIKKIGFGAYGTVYKGILLKNLCPVAIKRIDCTDKSEQGLIDLMKEARVMQLYDHVNVVKFYGFIVDREPFLLVMEYCKDGSVEDKLREYGRRLSISSRVDIACQVSRGLEYLHQKGCIHRDIATRNCLLHGTVVKLADFGMCRATLVYKIDLSKPQNVRWLAPEVWRSGETRFCTDIFAFGITLWELFTIPYTHPYSFWKAYKVKERVMAGYRLRSPDDMPESIITLMRRCWDQDPSKRPSAKETREYLEDIIRVNYELFIFIS</sequence>
<evidence type="ECO:0000256" key="3">
    <source>
        <dbReference type="PROSITE-ProRule" id="PRU10141"/>
    </source>
</evidence>
<dbReference type="InterPro" id="IPR017441">
    <property type="entry name" value="Protein_kinase_ATP_BS"/>
</dbReference>
<keyword evidence="6" id="KW-1185">Reference proteome</keyword>
<evidence type="ECO:0000313" key="7">
    <source>
        <dbReference type="WBParaSite" id="TCLT_0001021801-mRNA-1"/>
    </source>
</evidence>
<dbReference type="Gene3D" id="1.10.510.10">
    <property type="entry name" value="Transferase(Phosphotransferase) domain 1"/>
    <property type="match status" value="1"/>
</dbReference>
<evidence type="ECO:0000256" key="2">
    <source>
        <dbReference type="ARBA" id="ARBA00022840"/>
    </source>
</evidence>
<dbReference type="InterPro" id="IPR020635">
    <property type="entry name" value="Tyr_kinase_cat_dom"/>
</dbReference>
<dbReference type="Gene3D" id="3.30.505.10">
    <property type="entry name" value="SH2 domain"/>
    <property type="match status" value="1"/>
</dbReference>
<gene>
    <name evidence="5" type="ORF">TCLT_LOCUS10207</name>
</gene>
<organism evidence="7">
    <name type="scientific">Thelazia callipaeda</name>
    <name type="common">Oriental eyeworm</name>
    <name type="synonym">Parasitic nematode</name>
    <dbReference type="NCBI Taxonomy" id="103827"/>
    <lineage>
        <taxon>Eukaryota</taxon>
        <taxon>Metazoa</taxon>
        <taxon>Ecdysozoa</taxon>
        <taxon>Nematoda</taxon>
        <taxon>Chromadorea</taxon>
        <taxon>Rhabditida</taxon>
        <taxon>Spirurina</taxon>
        <taxon>Spiruromorpha</taxon>
        <taxon>Thelazioidea</taxon>
        <taxon>Thelaziidae</taxon>
        <taxon>Thelazia</taxon>
    </lineage>
</organism>
<feature type="binding site" evidence="3">
    <location>
        <position position="135"/>
    </location>
    <ligand>
        <name>ATP</name>
        <dbReference type="ChEBI" id="CHEBI:30616"/>
    </ligand>
</feature>
<dbReference type="InterPro" id="IPR050198">
    <property type="entry name" value="Non-receptor_tyrosine_kinases"/>
</dbReference>
<evidence type="ECO:0000313" key="6">
    <source>
        <dbReference type="Proteomes" id="UP000276776"/>
    </source>
</evidence>
<protein>
    <submittedName>
        <fullName evidence="7">Non-specific protein-tyrosine kinase</fullName>
    </submittedName>
</protein>
<dbReference type="GO" id="GO:0005524">
    <property type="term" value="F:ATP binding"/>
    <property type="evidence" value="ECO:0007669"/>
    <property type="project" value="UniProtKB-UniRule"/>
</dbReference>
<keyword evidence="2 3" id="KW-0067">ATP-binding</keyword>
<dbReference type="InterPro" id="IPR000719">
    <property type="entry name" value="Prot_kinase_dom"/>
</dbReference>
<dbReference type="FunFam" id="1.10.510.10:FF:000974">
    <property type="entry name" value="Tyrosine-protein kinase"/>
    <property type="match status" value="1"/>
</dbReference>
<reference evidence="5 6" key="2">
    <citation type="submission" date="2018-11" db="EMBL/GenBank/DDBJ databases">
        <authorList>
            <consortium name="Pathogen Informatics"/>
        </authorList>
    </citation>
    <scope>NUCLEOTIDE SEQUENCE [LARGE SCALE GENOMIC DNA]</scope>
</reference>
<name>A0A0N5DAL5_THECL</name>
<dbReference type="PANTHER" id="PTHR24418">
    <property type="entry name" value="TYROSINE-PROTEIN KINASE"/>
    <property type="match status" value="1"/>
</dbReference>
<evidence type="ECO:0000256" key="1">
    <source>
        <dbReference type="ARBA" id="ARBA00022741"/>
    </source>
</evidence>
<dbReference type="PROSITE" id="PS50011">
    <property type="entry name" value="PROTEIN_KINASE_DOM"/>
    <property type="match status" value="1"/>
</dbReference>
<dbReference type="OrthoDB" id="3256376at2759"/>
<feature type="domain" description="Protein kinase" evidence="4">
    <location>
        <begin position="106"/>
        <end position="357"/>
    </location>
</feature>
<dbReference type="PRINTS" id="PR00109">
    <property type="entry name" value="TYRKINASE"/>
</dbReference>
<dbReference type="AlphaFoldDB" id="A0A0N5DAL5"/>
<dbReference type="InterPro" id="IPR008266">
    <property type="entry name" value="Tyr_kinase_AS"/>
</dbReference>
<dbReference type="PROSITE" id="PS00109">
    <property type="entry name" value="PROTEIN_KINASE_TYR"/>
    <property type="match status" value="1"/>
</dbReference>
<dbReference type="SUPFAM" id="SSF56112">
    <property type="entry name" value="Protein kinase-like (PK-like)"/>
    <property type="match status" value="1"/>
</dbReference>
<dbReference type="Pfam" id="PF07714">
    <property type="entry name" value="PK_Tyr_Ser-Thr"/>
    <property type="match status" value="1"/>
</dbReference>
<proteinExistence type="predicted"/>
<dbReference type="InterPro" id="IPR011009">
    <property type="entry name" value="Kinase-like_dom_sf"/>
</dbReference>
<dbReference type="InterPro" id="IPR036860">
    <property type="entry name" value="SH2_dom_sf"/>
</dbReference>
<keyword evidence="1 3" id="KW-0547">Nucleotide-binding</keyword>
<dbReference type="Proteomes" id="UP000276776">
    <property type="component" value="Unassembled WGS sequence"/>
</dbReference>
<dbReference type="GO" id="GO:0004713">
    <property type="term" value="F:protein tyrosine kinase activity"/>
    <property type="evidence" value="ECO:0007669"/>
    <property type="project" value="InterPro"/>
</dbReference>
<dbReference type="WBParaSite" id="TCLT_0001021801-mRNA-1">
    <property type="protein sequence ID" value="TCLT_0001021801-mRNA-1"/>
    <property type="gene ID" value="TCLT_0001021801"/>
</dbReference>
<dbReference type="STRING" id="103827.A0A0N5DAL5"/>
<dbReference type="CDD" id="cd00192">
    <property type="entry name" value="PTKc"/>
    <property type="match status" value="1"/>
</dbReference>
<accession>A0A0N5DAL5</accession>
<evidence type="ECO:0000259" key="4">
    <source>
        <dbReference type="PROSITE" id="PS50011"/>
    </source>
</evidence>
<dbReference type="InterPro" id="IPR001245">
    <property type="entry name" value="Ser-Thr/Tyr_kinase_cat_dom"/>
</dbReference>
<dbReference type="EMBL" id="UYYF01005016">
    <property type="protein sequence ID" value="VDN07886.1"/>
    <property type="molecule type" value="Genomic_DNA"/>
</dbReference>
<dbReference type="OMA" id="FHGALMD"/>
<dbReference type="PROSITE" id="PS00107">
    <property type="entry name" value="PROTEIN_KINASE_ATP"/>
    <property type="match status" value="1"/>
</dbReference>
<dbReference type="SMART" id="SM00219">
    <property type="entry name" value="TyrKc"/>
    <property type="match status" value="1"/>
</dbReference>